<dbReference type="Pfam" id="PF02597">
    <property type="entry name" value="ThiS"/>
    <property type="match status" value="1"/>
</dbReference>
<dbReference type="PANTHER" id="PTHR33359">
    <property type="entry name" value="MOLYBDOPTERIN SYNTHASE SULFUR CARRIER SUBUNIT"/>
    <property type="match status" value="1"/>
</dbReference>
<dbReference type="Proteomes" id="UP000288246">
    <property type="component" value="Unassembled WGS sequence"/>
</dbReference>
<dbReference type="PANTHER" id="PTHR33359:SF1">
    <property type="entry name" value="MOLYBDOPTERIN SYNTHASE SULFUR CARRIER SUBUNIT"/>
    <property type="match status" value="1"/>
</dbReference>
<dbReference type="SUPFAM" id="SSF54285">
    <property type="entry name" value="MoaD/ThiS"/>
    <property type="match status" value="1"/>
</dbReference>
<dbReference type="AlphaFoldDB" id="A0A401V5C5"/>
<keyword evidence="5" id="KW-1185">Reference proteome</keyword>
<gene>
    <name evidence="4" type="ORF">CTKZ_36660</name>
</gene>
<dbReference type="InterPro" id="IPR016155">
    <property type="entry name" value="Mopterin_synth/thiamin_S_b"/>
</dbReference>
<comment type="similarity">
    <text evidence="2">Belongs to the MoaD family.</text>
</comment>
<evidence type="ECO:0000313" key="4">
    <source>
        <dbReference type="EMBL" id="GCD22104.1"/>
    </source>
</evidence>
<dbReference type="InterPro" id="IPR003749">
    <property type="entry name" value="ThiS/MoaD-like"/>
</dbReference>
<keyword evidence="1" id="KW-0547">Nucleotide-binding</keyword>
<dbReference type="GO" id="GO:1990133">
    <property type="term" value="C:molybdopterin adenylyltransferase complex"/>
    <property type="evidence" value="ECO:0007669"/>
    <property type="project" value="TreeGrafter"/>
</dbReference>
<dbReference type="EMBL" id="BHYL01000453">
    <property type="protein sequence ID" value="GCD22104.1"/>
    <property type="molecule type" value="Genomic_DNA"/>
</dbReference>
<evidence type="ECO:0000256" key="1">
    <source>
        <dbReference type="ARBA" id="ARBA00022741"/>
    </source>
</evidence>
<accession>A0A401V5C5</accession>
<protein>
    <recommendedName>
        <fullName evidence="3">Molybdopterin synthase sulfur carrier subunit</fullName>
    </recommendedName>
</protein>
<sequence length="102" mass="9939">MTTPTSAPTAATASGTGVSGTTAAATVAVRYFAAAAEAAGVDTETVPAGTAALVVAELTRRHPDLAAVLSRCALLADGTRVEGDDEVRAGVTLDVLPPFAGG</sequence>
<dbReference type="Gene3D" id="3.10.20.30">
    <property type="match status" value="1"/>
</dbReference>
<proteinExistence type="inferred from homology"/>
<organism evidence="4 5">
    <name type="scientific">Cellulomonas algicola</name>
    <dbReference type="NCBI Taxonomy" id="2071633"/>
    <lineage>
        <taxon>Bacteria</taxon>
        <taxon>Bacillati</taxon>
        <taxon>Actinomycetota</taxon>
        <taxon>Actinomycetes</taxon>
        <taxon>Micrococcales</taxon>
        <taxon>Cellulomonadaceae</taxon>
        <taxon>Cellulomonas</taxon>
    </lineage>
</organism>
<evidence type="ECO:0000256" key="2">
    <source>
        <dbReference type="ARBA" id="ARBA00024200"/>
    </source>
</evidence>
<dbReference type="InterPro" id="IPR012675">
    <property type="entry name" value="Beta-grasp_dom_sf"/>
</dbReference>
<evidence type="ECO:0000313" key="5">
    <source>
        <dbReference type="Proteomes" id="UP000288246"/>
    </source>
</evidence>
<name>A0A401V5C5_9CELL</name>
<dbReference type="GO" id="GO:0006777">
    <property type="term" value="P:Mo-molybdopterin cofactor biosynthetic process"/>
    <property type="evidence" value="ECO:0007669"/>
    <property type="project" value="InterPro"/>
</dbReference>
<comment type="caution">
    <text evidence="4">The sequence shown here is derived from an EMBL/GenBank/DDBJ whole genome shotgun (WGS) entry which is preliminary data.</text>
</comment>
<dbReference type="RefSeq" id="WP_307720329.1">
    <property type="nucleotide sequence ID" value="NZ_BHYL01000453.1"/>
</dbReference>
<dbReference type="InterPro" id="IPR044672">
    <property type="entry name" value="MOCS2A"/>
</dbReference>
<evidence type="ECO:0000256" key="3">
    <source>
        <dbReference type="ARBA" id="ARBA00024247"/>
    </source>
</evidence>
<dbReference type="GO" id="GO:0000166">
    <property type="term" value="F:nucleotide binding"/>
    <property type="evidence" value="ECO:0007669"/>
    <property type="project" value="UniProtKB-KW"/>
</dbReference>
<reference evidence="4 5" key="1">
    <citation type="submission" date="2018-11" db="EMBL/GenBank/DDBJ databases">
        <title>Draft genome sequence of Cellulomonas takizawaensis strain TKZ-21.</title>
        <authorList>
            <person name="Yamamura H."/>
            <person name="Hayashi T."/>
            <person name="Hamada M."/>
            <person name="Serisawa Y."/>
            <person name="Matsuyama K."/>
            <person name="Nakagawa Y."/>
            <person name="Otoguro M."/>
            <person name="Yanagida F."/>
            <person name="Hayakawa M."/>
        </authorList>
    </citation>
    <scope>NUCLEOTIDE SEQUENCE [LARGE SCALE GENOMIC DNA]</scope>
    <source>
        <strain evidence="4 5">TKZ-21</strain>
    </source>
</reference>